<accession>A0AA94EHU5</accession>
<evidence type="ECO:0000256" key="4">
    <source>
        <dbReference type="ARBA" id="ARBA00023306"/>
    </source>
</evidence>
<sequence>MPEQLPSSVIYEYPLQERFRTYLRLEHSFKQLHSALAVLGKHPEPFFSALFAAQELIERSDIRTELSKDLDQQRLFMKRWEQHPQIDQTALQGALQSVLAAADNLQQVPKELRLIKDDRFLASIRNRFAQPGVTGLFELPQLQLWLQQPSATRQQHAQQWLDCFAPIAAAVELQLELTRQQGQFSDVVANNGFWQESCEPLALLRIKIAAEHACYPVISGHRQRFTLRLMTLAEGEAKQTDAVSDNVPLAIARCPLLTNT</sequence>
<dbReference type="SUPFAM" id="SSF160950">
    <property type="entry name" value="YacF-like"/>
    <property type="match status" value="1"/>
</dbReference>
<evidence type="ECO:0000313" key="6">
    <source>
        <dbReference type="EMBL" id="RUO45329.1"/>
    </source>
</evidence>
<gene>
    <name evidence="5" type="primary">zapD</name>
    <name evidence="6" type="ORF">CWE23_04800</name>
</gene>
<dbReference type="Proteomes" id="UP000286680">
    <property type="component" value="Unassembled WGS sequence"/>
</dbReference>
<dbReference type="Gene3D" id="1.10.3900.10">
    <property type="entry name" value="YacF-like"/>
    <property type="match status" value="1"/>
</dbReference>
<dbReference type="EMBL" id="PIPS01000001">
    <property type="protein sequence ID" value="RUO45329.1"/>
    <property type="molecule type" value="Genomic_DNA"/>
</dbReference>
<evidence type="ECO:0000256" key="2">
    <source>
        <dbReference type="ARBA" id="ARBA00022618"/>
    </source>
</evidence>
<evidence type="ECO:0000313" key="7">
    <source>
        <dbReference type="Proteomes" id="UP000286680"/>
    </source>
</evidence>
<keyword evidence="7" id="KW-1185">Reference proteome</keyword>
<reference evidence="7" key="1">
    <citation type="journal article" date="2018" name="Front. Microbiol.">
        <title>Genome-Based Analysis Reveals the Taxonomy and Diversity of the Family Idiomarinaceae.</title>
        <authorList>
            <person name="Liu Y."/>
            <person name="Lai Q."/>
            <person name="Shao Z."/>
        </authorList>
    </citation>
    <scope>NUCLEOTIDE SEQUENCE [LARGE SCALE GENOMIC DNA]</scope>
    <source>
        <strain evidence="7">SN-14</strain>
    </source>
</reference>
<dbReference type="GO" id="GO:0032153">
    <property type="term" value="C:cell division site"/>
    <property type="evidence" value="ECO:0007669"/>
    <property type="project" value="TreeGrafter"/>
</dbReference>
<dbReference type="HAMAP" id="MF_01092">
    <property type="entry name" value="ZapD"/>
    <property type="match status" value="1"/>
</dbReference>
<name>A0AA94EHU5_9GAMM</name>
<dbReference type="PANTHER" id="PTHR39455">
    <property type="entry name" value="CELL DIVISION PROTEIN ZAPD"/>
    <property type="match status" value="1"/>
</dbReference>
<dbReference type="GO" id="GO:0005737">
    <property type="term" value="C:cytoplasm"/>
    <property type="evidence" value="ECO:0007669"/>
    <property type="project" value="UniProtKB-SubCell"/>
</dbReference>
<dbReference type="GO" id="GO:0000917">
    <property type="term" value="P:division septum assembly"/>
    <property type="evidence" value="ECO:0007669"/>
    <property type="project" value="UniProtKB-KW"/>
</dbReference>
<comment type="subcellular location">
    <subcellularLocation>
        <location evidence="5">Cytoplasm</location>
    </subcellularLocation>
    <text evidence="5">Localizes to mid-cell in an FtsZ-dependent manner.</text>
</comment>
<dbReference type="InterPro" id="IPR009777">
    <property type="entry name" value="ZapD"/>
</dbReference>
<dbReference type="Pfam" id="PF07072">
    <property type="entry name" value="ZapD"/>
    <property type="match status" value="1"/>
</dbReference>
<evidence type="ECO:0000256" key="1">
    <source>
        <dbReference type="ARBA" id="ARBA00022490"/>
    </source>
</evidence>
<dbReference type="RefSeq" id="WP_126819657.1">
    <property type="nucleotide sequence ID" value="NZ_PIPS01000001.1"/>
</dbReference>
<keyword evidence="1 5" id="KW-0963">Cytoplasm</keyword>
<dbReference type="AlphaFoldDB" id="A0AA94EHU5"/>
<dbReference type="GO" id="GO:0043093">
    <property type="term" value="P:FtsZ-dependent cytokinesis"/>
    <property type="evidence" value="ECO:0007669"/>
    <property type="project" value="UniProtKB-UniRule"/>
</dbReference>
<keyword evidence="3 5" id="KW-0717">Septation</keyword>
<dbReference type="InterPro" id="IPR036268">
    <property type="entry name" value="ZapD_sf"/>
</dbReference>
<keyword evidence="2 5" id="KW-0132">Cell division</keyword>
<organism evidence="6 7">
    <name type="scientific">Idiomarina aquatica</name>
    <dbReference type="NCBI Taxonomy" id="1327752"/>
    <lineage>
        <taxon>Bacteria</taxon>
        <taxon>Pseudomonadati</taxon>
        <taxon>Pseudomonadota</taxon>
        <taxon>Gammaproteobacteria</taxon>
        <taxon>Alteromonadales</taxon>
        <taxon>Idiomarinaceae</taxon>
        <taxon>Idiomarina</taxon>
    </lineage>
</organism>
<dbReference type="NCBIfam" id="NF003655">
    <property type="entry name" value="PRK05287.1-3"/>
    <property type="match status" value="1"/>
</dbReference>
<comment type="function">
    <text evidence="5">Cell division factor that enhances FtsZ-ring assembly. Directly interacts with FtsZ and promotes bundling of FtsZ protofilaments, with a reduction in FtsZ GTPase activity.</text>
</comment>
<comment type="similarity">
    <text evidence="5">Belongs to the ZapD family.</text>
</comment>
<comment type="subunit">
    <text evidence="5">Interacts with FtsZ.</text>
</comment>
<comment type="caution">
    <text evidence="6">The sequence shown here is derived from an EMBL/GenBank/DDBJ whole genome shotgun (WGS) entry which is preliminary data.</text>
</comment>
<keyword evidence="4 5" id="KW-0131">Cell cycle</keyword>
<evidence type="ECO:0000256" key="3">
    <source>
        <dbReference type="ARBA" id="ARBA00023210"/>
    </source>
</evidence>
<dbReference type="PANTHER" id="PTHR39455:SF1">
    <property type="entry name" value="CELL DIVISION PROTEIN ZAPD"/>
    <property type="match status" value="1"/>
</dbReference>
<proteinExistence type="inferred from homology"/>
<dbReference type="Gene3D" id="2.60.440.10">
    <property type="entry name" value="YacF-like domains"/>
    <property type="match status" value="1"/>
</dbReference>
<protein>
    <recommendedName>
        <fullName evidence="5">Cell division protein ZapD</fullName>
    </recommendedName>
    <alternativeName>
        <fullName evidence="5">Z ring-associated protein D</fullName>
    </alternativeName>
</protein>
<evidence type="ECO:0000256" key="5">
    <source>
        <dbReference type="HAMAP-Rule" id="MF_01092"/>
    </source>
</evidence>
<dbReference type="InterPro" id="IPR027462">
    <property type="entry name" value="ZapD_C"/>
</dbReference>